<organism evidence="2 3">
    <name type="scientific">Chitinophaga skermanii</name>
    <dbReference type="NCBI Taxonomy" id="331697"/>
    <lineage>
        <taxon>Bacteria</taxon>
        <taxon>Pseudomonadati</taxon>
        <taxon>Bacteroidota</taxon>
        <taxon>Chitinophagia</taxon>
        <taxon>Chitinophagales</taxon>
        <taxon>Chitinophagaceae</taxon>
        <taxon>Chitinophaga</taxon>
    </lineage>
</organism>
<dbReference type="PANTHER" id="PTHR43328">
    <property type="entry name" value="ACETYLTRANSFERASE-RELATED"/>
    <property type="match status" value="1"/>
</dbReference>
<comment type="caution">
    <text evidence="2">The sequence shown here is derived from an EMBL/GenBank/DDBJ whole genome shotgun (WGS) entry which is preliminary data.</text>
</comment>
<keyword evidence="3" id="KW-1185">Reference proteome</keyword>
<proteinExistence type="predicted"/>
<dbReference type="EMBL" id="QLLL01000003">
    <property type="protein sequence ID" value="RAJ06545.1"/>
    <property type="molecule type" value="Genomic_DNA"/>
</dbReference>
<dbReference type="OrthoDB" id="9811523at2"/>
<dbReference type="GO" id="GO:0016747">
    <property type="term" value="F:acyltransferase activity, transferring groups other than amino-acyl groups"/>
    <property type="evidence" value="ECO:0007669"/>
    <property type="project" value="InterPro"/>
</dbReference>
<reference evidence="2 3" key="1">
    <citation type="submission" date="2018-06" db="EMBL/GenBank/DDBJ databases">
        <title>Genomic Encyclopedia of Archaeal and Bacterial Type Strains, Phase II (KMG-II): from individual species to whole genera.</title>
        <authorList>
            <person name="Goeker M."/>
        </authorList>
    </citation>
    <scope>NUCLEOTIDE SEQUENCE [LARGE SCALE GENOMIC DNA]</scope>
    <source>
        <strain evidence="2 3">DSM 23857</strain>
    </source>
</reference>
<keyword evidence="2" id="KW-0808">Transferase</keyword>
<sequence>MEVVLARWEPAFKAALVENANNPQIAKNMTNQFPHPFTGEVADKFIAHYGSMEPARIFAILVNGTPVGAIGIHPKEDIEAKNAELGYWLGEAHWGKGIMTAAIRLMVEYGFATFEINRVFARPFGSNISSQKALERAGFLLEARLKGTFYKNDQYEDELIYAIRRT</sequence>
<name>A0A327QRL8_9BACT</name>
<evidence type="ECO:0000259" key="1">
    <source>
        <dbReference type="PROSITE" id="PS51186"/>
    </source>
</evidence>
<dbReference type="AlphaFoldDB" id="A0A327QRL8"/>
<accession>A0A327QRL8</accession>
<dbReference type="PANTHER" id="PTHR43328:SF1">
    <property type="entry name" value="N-ACETYLTRANSFERASE DOMAIN-CONTAINING PROTEIN"/>
    <property type="match status" value="1"/>
</dbReference>
<dbReference type="Gene3D" id="3.40.630.30">
    <property type="match status" value="1"/>
</dbReference>
<dbReference type="Proteomes" id="UP000249547">
    <property type="component" value="Unassembled WGS sequence"/>
</dbReference>
<dbReference type="InterPro" id="IPR016181">
    <property type="entry name" value="Acyl_CoA_acyltransferase"/>
</dbReference>
<dbReference type="Pfam" id="PF13302">
    <property type="entry name" value="Acetyltransf_3"/>
    <property type="match status" value="1"/>
</dbReference>
<dbReference type="PROSITE" id="PS51186">
    <property type="entry name" value="GNAT"/>
    <property type="match status" value="1"/>
</dbReference>
<dbReference type="InterPro" id="IPR000182">
    <property type="entry name" value="GNAT_dom"/>
</dbReference>
<protein>
    <submittedName>
        <fullName evidence="2">RimJ/RimL family protein N-acetyltransferase</fullName>
    </submittedName>
</protein>
<evidence type="ECO:0000313" key="2">
    <source>
        <dbReference type="EMBL" id="RAJ06545.1"/>
    </source>
</evidence>
<dbReference type="SUPFAM" id="SSF55729">
    <property type="entry name" value="Acyl-CoA N-acyltransferases (Nat)"/>
    <property type="match status" value="1"/>
</dbReference>
<feature type="domain" description="N-acetyltransferase" evidence="1">
    <location>
        <begin position="10"/>
        <end position="166"/>
    </location>
</feature>
<dbReference type="RefSeq" id="WP_111597156.1">
    <property type="nucleotide sequence ID" value="NZ_QLLL01000003.1"/>
</dbReference>
<evidence type="ECO:0000313" key="3">
    <source>
        <dbReference type="Proteomes" id="UP000249547"/>
    </source>
</evidence>
<gene>
    <name evidence="2" type="ORF">LX64_01672</name>
</gene>